<reference evidence="2 3" key="1">
    <citation type="journal article" date="2016" name="Front. Microbiol.">
        <title>Comparative Genomics Analysis of Streptomyces Species Reveals Their Adaptation to the Marine Environment and Their Diversity at the Genomic Level.</title>
        <authorList>
            <person name="Tian X."/>
            <person name="Zhang Z."/>
            <person name="Yang T."/>
            <person name="Chen M."/>
            <person name="Li J."/>
            <person name="Chen F."/>
            <person name="Yang J."/>
            <person name="Li W."/>
            <person name="Zhang B."/>
            <person name="Zhang Z."/>
            <person name="Wu J."/>
            <person name="Zhang C."/>
            <person name="Long L."/>
            <person name="Xiao J."/>
        </authorList>
    </citation>
    <scope>NUCLEOTIDE SEQUENCE [LARGE SCALE GENOMIC DNA]</scope>
    <source>
        <strain evidence="2 3">SCSIO 02100</strain>
    </source>
</reference>
<evidence type="ECO:0000313" key="2">
    <source>
        <dbReference type="EMBL" id="OEV05563.1"/>
    </source>
</evidence>
<name>A0A1E7KNU5_9ACTN</name>
<gene>
    <name evidence="2" type="ORF">AN216_02560</name>
</gene>
<dbReference type="STRING" id="1075402.AN216_02560"/>
<evidence type="ECO:0000256" key="1">
    <source>
        <dbReference type="SAM" id="MobiDB-lite"/>
    </source>
</evidence>
<dbReference type="Proteomes" id="UP000176101">
    <property type="component" value="Unassembled WGS sequence"/>
</dbReference>
<dbReference type="EMBL" id="LJGU01000095">
    <property type="protein sequence ID" value="OEV05563.1"/>
    <property type="molecule type" value="Genomic_DNA"/>
</dbReference>
<dbReference type="AlphaFoldDB" id="A0A1E7KNU5"/>
<evidence type="ECO:0008006" key="4">
    <source>
        <dbReference type="Google" id="ProtNLM"/>
    </source>
</evidence>
<sequence>MTLAPIASADGMPTEGGEDAQLNANLEPVPFSKMTGTGTAHVSLKGNTASVKVKANGLLKDAPHAQHFHIAAKGVCPPASAAKKRNDIKSINTTDGQPFYGDIGTSLTTSGDTSPDSALAVDRFPTGPDFTYERSIEVSDAAAKSLREGTGVVVVHGVDVNGNGEYDNVLGPSDLDPNLPSEATNPALCGSLKMGAKGAVAGGEGSTQSNNPSTTTLAGAGGLLSVAAVAMYLRRRTSRQS</sequence>
<feature type="region of interest" description="Disordered" evidence="1">
    <location>
        <begin position="1"/>
        <end position="20"/>
    </location>
</feature>
<evidence type="ECO:0000313" key="3">
    <source>
        <dbReference type="Proteomes" id="UP000176101"/>
    </source>
</evidence>
<dbReference type="PATRIC" id="fig|1075402.3.peg.3902"/>
<comment type="caution">
    <text evidence="2">The sequence shown here is derived from an EMBL/GenBank/DDBJ whole genome shotgun (WGS) entry which is preliminary data.</text>
</comment>
<organism evidence="2 3">
    <name type="scientific">Streptomyces oceani</name>
    <dbReference type="NCBI Taxonomy" id="1075402"/>
    <lineage>
        <taxon>Bacteria</taxon>
        <taxon>Bacillati</taxon>
        <taxon>Actinomycetota</taxon>
        <taxon>Actinomycetes</taxon>
        <taxon>Kitasatosporales</taxon>
        <taxon>Streptomycetaceae</taxon>
        <taxon>Streptomyces</taxon>
    </lineage>
</organism>
<keyword evidence="3" id="KW-1185">Reference proteome</keyword>
<accession>A0A1E7KNU5</accession>
<proteinExistence type="predicted"/>
<protein>
    <recommendedName>
        <fullName evidence="4">CHRD domain-containing protein</fullName>
    </recommendedName>
</protein>